<keyword evidence="1" id="KW-0732">Signal</keyword>
<accession>A0A1V9EHI4</accession>
<comment type="caution">
    <text evidence="2">The sequence shown here is derived from an EMBL/GenBank/DDBJ whole genome shotgun (WGS) entry which is preliminary data.</text>
</comment>
<dbReference type="Pfam" id="PF07617">
    <property type="entry name" value="DUF1579"/>
    <property type="match status" value="1"/>
</dbReference>
<feature type="signal peptide" evidence="1">
    <location>
        <begin position="1"/>
        <end position="22"/>
    </location>
</feature>
<dbReference type="OrthoDB" id="277821at2"/>
<dbReference type="EMBL" id="LWBP01000254">
    <property type="protein sequence ID" value="OQP45600.1"/>
    <property type="molecule type" value="Genomic_DNA"/>
</dbReference>
<protein>
    <recommendedName>
        <fullName evidence="4">DUF1579 domain-containing protein</fullName>
    </recommendedName>
</protein>
<evidence type="ECO:0000313" key="2">
    <source>
        <dbReference type="EMBL" id="OQP45600.1"/>
    </source>
</evidence>
<proteinExistence type="predicted"/>
<dbReference type="Proteomes" id="UP000192276">
    <property type="component" value="Unassembled WGS sequence"/>
</dbReference>
<dbReference type="AlphaFoldDB" id="A0A1V9EHI4"/>
<evidence type="ECO:0008006" key="4">
    <source>
        <dbReference type="Google" id="ProtNLM"/>
    </source>
</evidence>
<dbReference type="InterPro" id="IPR011473">
    <property type="entry name" value="DUF1579"/>
</dbReference>
<name>A0A1V9EHI4_9BACT</name>
<keyword evidence="3" id="KW-1185">Reference proteome</keyword>
<sequence>MKKLAIAASAVLFIVNSFNAGAQTQDQMKAWTDYMTPGDVHKMMAKWDGKWNEDVTFWMQPGAPPTKSKSTCVNKMILGGRYQQSTHSGNMMGQPFEGQGTLAWDNARKMLISTWIDNMGTGIMYMEGTWDNATKTATMKGKTIDPATGKDMDVKQTFAVVNDNTQKMEMFMTQDGQEFKTMEITLTRAK</sequence>
<evidence type="ECO:0000313" key="3">
    <source>
        <dbReference type="Proteomes" id="UP000192276"/>
    </source>
</evidence>
<dbReference type="RefSeq" id="WP_081171185.1">
    <property type="nucleotide sequence ID" value="NZ_LWBP01000254.1"/>
</dbReference>
<evidence type="ECO:0000256" key="1">
    <source>
        <dbReference type="SAM" id="SignalP"/>
    </source>
</evidence>
<dbReference type="STRING" id="550983.A4R26_08835"/>
<reference evidence="3" key="1">
    <citation type="submission" date="2016-04" db="EMBL/GenBank/DDBJ databases">
        <authorList>
            <person name="Chen L."/>
            <person name="Zhuang W."/>
            <person name="Wang G."/>
        </authorList>
    </citation>
    <scope>NUCLEOTIDE SEQUENCE [LARGE SCALE GENOMIC DNA]</scope>
    <source>
        <strain evidence="3">208</strain>
    </source>
</reference>
<gene>
    <name evidence="2" type="ORF">A4R26_08835</name>
</gene>
<organism evidence="2 3">
    <name type="scientific">Niastella populi</name>
    <dbReference type="NCBI Taxonomy" id="550983"/>
    <lineage>
        <taxon>Bacteria</taxon>
        <taxon>Pseudomonadati</taxon>
        <taxon>Bacteroidota</taxon>
        <taxon>Chitinophagia</taxon>
        <taxon>Chitinophagales</taxon>
        <taxon>Chitinophagaceae</taxon>
        <taxon>Niastella</taxon>
    </lineage>
</organism>
<feature type="chain" id="PRO_5012596464" description="DUF1579 domain-containing protein" evidence="1">
    <location>
        <begin position="23"/>
        <end position="190"/>
    </location>
</feature>